<feature type="region of interest" description="Disordered" evidence="1">
    <location>
        <begin position="1"/>
        <end position="49"/>
    </location>
</feature>
<evidence type="ECO:0000313" key="2">
    <source>
        <dbReference type="EMBL" id="SDS23513.1"/>
    </source>
</evidence>
<sequence>MSNDPKQPADYDEMEEGAPEGAVNSENLDKVDAEKIKSNIDTDENEVPG</sequence>
<evidence type="ECO:0000313" key="3">
    <source>
        <dbReference type="Proteomes" id="UP000243207"/>
    </source>
</evidence>
<dbReference type="AlphaFoldDB" id="A0A1H1QJK2"/>
<dbReference type="STRING" id="487184.SAMN05216421_1150"/>
<dbReference type="EMBL" id="LT629736">
    <property type="protein sequence ID" value="SDS23513.1"/>
    <property type="molecule type" value="Genomic_DNA"/>
</dbReference>
<reference evidence="3" key="1">
    <citation type="submission" date="2016-10" db="EMBL/GenBank/DDBJ databases">
        <authorList>
            <person name="Varghese N."/>
            <person name="Submissions S."/>
        </authorList>
    </citation>
    <scope>NUCLEOTIDE SEQUENCE [LARGE SCALE GENOMIC DNA]</scope>
    <source>
        <strain evidence="3">NRRL B-51270</strain>
    </source>
</reference>
<organism evidence="2 3">
    <name type="scientific">Halopseudomonas xinjiangensis</name>
    <dbReference type="NCBI Taxonomy" id="487184"/>
    <lineage>
        <taxon>Bacteria</taxon>
        <taxon>Pseudomonadati</taxon>
        <taxon>Pseudomonadota</taxon>
        <taxon>Gammaproteobacteria</taxon>
        <taxon>Pseudomonadales</taxon>
        <taxon>Pseudomonadaceae</taxon>
        <taxon>Halopseudomonas</taxon>
    </lineage>
</organism>
<protein>
    <submittedName>
        <fullName evidence="2">Uncharacterized protein</fullName>
    </submittedName>
</protein>
<evidence type="ECO:0000256" key="1">
    <source>
        <dbReference type="SAM" id="MobiDB-lite"/>
    </source>
</evidence>
<gene>
    <name evidence="2" type="ORF">SAMN05216421_1150</name>
</gene>
<proteinExistence type="predicted"/>
<name>A0A1H1QJK2_9GAMM</name>
<keyword evidence="3" id="KW-1185">Reference proteome</keyword>
<feature type="compositionally biased region" description="Basic and acidic residues" evidence="1">
    <location>
        <begin position="27"/>
        <end position="40"/>
    </location>
</feature>
<accession>A0A1H1QJK2</accession>
<dbReference type="RefSeq" id="WP_157718136.1">
    <property type="nucleotide sequence ID" value="NZ_LT629736.1"/>
</dbReference>
<dbReference type="Proteomes" id="UP000243207">
    <property type="component" value="Chromosome I"/>
</dbReference>